<dbReference type="EMBL" id="JAQIBC010000009">
    <property type="protein sequence ID" value="MDM5264516.1"/>
    <property type="molecule type" value="Genomic_DNA"/>
</dbReference>
<evidence type="ECO:0008006" key="3">
    <source>
        <dbReference type="Google" id="ProtNLM"/>
    </source>
</evidence>
<keyword evidence="2" id="KW-1185">Reference proteome</keyword>
<accession>A0ABT7QTX1</accession>
<dbReference type="Proteomes" id="UP001169066">
    <property type="component" value="Unassembled WGS sequence"/>
</dbReference>
<dbReference type="RefSeq" id="WP_289402414.1">
    <property type="nucleotide sequence ID" value="NZ_JAQIBC010000009.1"/>
</dbReference>
<gene>
    <name evidence="1" type="ORF">PF327_09940</name>
</gene>
<protein>
    <recommendedName>
        <fullName evidence="3">Helix-turn-helix domain-containing protein</fullName>
    </recommendedName>
</protein>
<sequence>MSWVDHQLMNSELQLLKERHQNKSYLIKKEMAVELRISQRTLDRRIKAGVDIPRYKEAKTGRIIFPLSAIAEYYASNLVRTHF</sequence>
<organism evidence="1 2">
    <name type="scientific">Sulfurovum xiamenensis</name>
    <dbReference type="NCBI Taxonomy" id="3019066"/>
    <lineage>
        <taxon>Bacteria</taxon>
        <taxon>Pseudomonadati</taxon>
        <taxon>Campylobacterota</taxon>
        <taxon>Epsilonproteobacteria</taxon>
        <taxon>Campylobacterales</taxon>
        <taxon>Sulfurovaceae</taxon>
        <taxon>Sulfurovum</taxon>
    </lineage>
</organism>
<reference evidence="1" key="1">
    <citation type="submission" date="2023-01" db="EMBL/GenBank/DDBJ databases">
        <title>Sulfurovum sp. XTW-4 genome assembly.</title>
        <authorList>
            <person name="Wang J."/>
        </authorList>
    </citation>
    <scope>NUCLEOTIDE SEQUENCE</scope>
    <source>
        <strain evidence="1">XTW-4</strain>
    </source>
</reference>
<evidence type="ECO:0000313" key="1">
    <source>
        <dbReference type="EMBL" id="MDM5264516.1"/>
    </source>
</evidence>
<proteinExistence type="predicted"/>
<evidence type="ECO:0000313" key="2">
    <source>
        <dbReference type="Proteomes" id="UP001169066"/>
    </source>
</evidence>
<name>A0ABT7QTX1_9BACT</name>
<comment type="caution">
    <text evidence="1">The sequence shown here is derived from an EMBL/GenBank/DDBJ whole genome shotgun (WGS) entry which is preliminary data.</text>
</comment>